<dbReference type="PANTHER" id="PTHR17469:SF14">
    <property type="entry name" value="PROTEIN ITPRID1"/>
    <property type="match status" value="1"/>
</dbReference>
<feature type="coiled-coil region" evidence="2">
    <location>
        <begin position="34"/>
        <end position="61"/>
    </location>
</feature>
<gene>
    <name evidence="5" type="ORF">mMyoMyo1_007026</name>
</gene>
<feature type="domain" description="Sperm-specific antigen 2 C-terminal" evidence="4">
    <location>
        <begin position="3"/>
        <end position="66"/>
    </location>
</feature>
<dbReference type="AlphaFoldDB" id="A0A7J7V3G1"/>
<reference evidence="5 6" key="1">
    <citation type="journal article" date="2020" name="Nature">
        <title>Six reference-quality genomes reveal evolution of bat adaptations.</title>
        <authorList>
            <person name="Jebb D."/>
            <person name="Huang Z."/>
            <person name="Pippel M."/>
            <person name="Hughes G.M."/>
            <person name="Lavrichenko K."/>
            <person name="Devanna P."/>
            <person name="Winkler S."/>
            <person name="Jermiin L.S."/>
            <person name="Skirmuntt E.C."/>
            <person name="Katzourakis A."/>
            <person name="Burkitt-Gray L."/>
            <person name="Ray D.A."/>
            <person name="Sullivan K.A.M."/>
            <person name="Roscito J.G."/>
            <person name="Kirilenko B.M."/>
            <person name="Davalos L.M."/>
            <person name="Corthals A.P."/>
            <person name="Power M.L."/>
            <person name="Jones G."/>
            <person name="Ransome R.D."/>
            <person name="Dechmann D.K.N."/>
            <person name="Locatelli A.G."/>
            <person name="Puechmaille S.J."/>
            <person name="Fedrigo O."/>
            <person name="Jarvis E.D."/>
            <person name="Hiller M."/>
            <person name="Vernes S.C."/>
            <person name="Myers E.W."/>
            <person name="Teeling E.C."/>
        </authorList>
    </citation>
    <scope>NUCLEOTIDE SEQUENCE [LARGE SCALE GENOMIC DNA]</scope>
    <source>
        <strain evidence="5">MMyoMyo1</strain>
        <tissue evidence="5">Flight muscle</tissue>
    </source>
</reference>
<keyword evidence="6" id="KW-1185">Reference proteome</keyword>
<dbReference type="EMBL" id="JABWUV010000011">
    <property type="protein sequence ID" value="KAF6319624.1"/>
    <property type="molecule type" value="Genomic_DNA"/>
</dbReference>
<protein>
    <submittedName>
        <fullName evidence="5">ITPR interacting domain containing 1</fullName>
    </submittedName>
</protein>
<accession>A0A7J7V3G1</accession>
<dbReference type="InterPro" id="IPR043444">
    <property type="entry name" value="TESPA1-like"/>
</dbReference>
<keyword evidence="1 2" id="KW-0175">Coiled coil</keyword>
<sequence>MEAMRTLCQCFQEHLEDMEKHLTGQQALFSRDMSEEERKEAEQLQTLRKAVRQQVEELELQLGDRAQQIRQGILLQLDLLTGEPPAYDTNLHPYDWTEEKNGQISHTHIHPAMAPGAAFPPDDGQQAPCSGERPCKDPEERQLSTSQEESPQQKPALLAP</sequence>
<evidence type="ECO:0000256" key="3">
    <source>
        <dbReference type="SAM" id="MobiDB-lite"/>
    </source>
</evidence>
<comment type="caution">
    <text evidence="5">The sequence shown here is derived from an EMBL/GenBank/DDBJ whole genome shotgun (WGS) entry which is preliminary data.</text>
</comment>
<organism evidence="5 6">
    <name type="scientific">Myotis myotis</name>
    <name type="common">Greater mouse-eared bat</name>
    <name type="synonym">Vespertilio myotis</name>
    <dbReference type="NCBI Taxonomy" id="51298"/>
    <lineage>
        <taxon>Eukaryota</taxon>
        <taxon>Metazoa</taxon>
        <taxon>Chordata</taxon>
        <taxon>Craniata</taxon>
        <taxon>Vertebrata</taxon>
        <taxon>Euteleostomi</taxon>
        <taxon>Mammalia</taxon>
        <taxon>Eutheria</taxon>
        <taxon>Laurasiatheria</taxon>
        <taxon>Chiroptera</taxon>
        <taxon>Yangochiroptera</taxon>
        <taxon>Vespertilionidae</taxon>
        <taxon>Myotis</taxon>
    </lineage>
</organism>
<dbReference type="InterPro" id="IPR029326">
    <property type="entry name" value="SSFA2_C"/>
</dbReference>
<evidence type="ECO:0000259" key="4">
    <source>
        <dbReference type="Pfam" id="PF14723"/>
    </source>
</evidence>
<proteinExistence type="predicted"/>
<evidence type="ECO:0000313" key="6">
    <source>
        <dbReference type="Proteomes" id="UP000527355"/>
    </source>
</evidence>
<dbReference type="Proteomes" id="UP000527355">
    <property type="component" value="Unassembled WGS sequence"/>
</dbReference>
<feature type="compositionally biased region" description="Polar residues" evidence="3">
    <location>
        <begin position="143"/>
        <end position="153"/>
    </location>
</feature>
<feature type="compositionally biased region" description="Basic and acidic residues" evidence="3">
    <location>
        <begin position="133"/>
        <end position="142"/>
    </location>
</feature>
<evidence type="ECO:0000256" key="1">
    <source>
        <dbReference type="ARBA" id="ARBA00023054"/>
    </source>
</evidence>
<feature type="region of interest" description="Disordered" evidence="3">
    <location>
        <begin position="90"/>
        <end position="160"/>
    </location>
</feature>
<evidence type="ECO:0000256" key="2">
    <source>
        <dbReference type="SAM" id="Coils"/>
    </source>
</evidence>
<dbReference type="Pfam" id="PF14723">
    <property type="entry name" value="SSFA2_C"/>
    <property type="match status" value="1"/>
</dbReference>
<name>A0A7J7V3G1_MYOMY</name>
<evidence type="ECO:0000313" key="5">
    <source>
        <dbReference type="EMBL" id="KAF6319624.1"/>
    </source>
</evidence>
<dbReference type="PANTHER" id="PTHR17469">
    <property type="entry name" value="SPERM SPECIFIC ANTIGEN 2-RELATED"/>
    <property type="match status" value="1"/>
</dbReference>
<dbReference type="VEuPathDB" id="HostDB:GeneID_118666567"/>